<accession>A0A2A6E3Z6</accession>
<evidence type="ECO:0000256" key="1">
    <source>
        <dbReference type="SAM" id="MobiDB-lite"/>
    </source>
</evidence>
<feature type="compositionally biased region" description="Basic residues" evidence="1">
    <location>
        <begin position="337"/>
        <end position="349"/>
    </location>
</feature>
<dbReference type="Proteomes" id="UP000243688">
    <property type="component" value="Unassembled WGS sequence"/>
</dbReference>
<feature type="region of interest" description="Disordered" evidence="1">
    <location>
        <begin position="225"/>
        <end position="247"/>
    </location>
</feature>
<comment type="caution">
    <text evidence="2">The sequence shown here is derived from an EMBL/GenBank/DDBJ whole genome shotgun (WGS) entry which is preliminary data.</text>
</comment>
<feature type="region of interest" description="Disordered" evidence="1">
    <location>
        <begin position="323"/>
        <end position="349"/>
    </location>
</feature>
<reference evidence="2 3" key="1">
    <citation type="submission" date="2016-12" db="EMBL/GenBank/DDBJ databases">
        <title>Candidatus Reconcilibacillus cellulovorans genome.</title>
        <authorList>
            <person name="Kolinko S."/>
            <person name="Wu Y.-W."/>
            <person name="Tachea F."/>
            <person name="Denzel E."/>
            <person name="Hiras J."/>
            <person name="Baecker N."/>
            <person name="Chan L.J."/>
            <person name="Eichorst S.A."/>
            <person name="Frey D."/>
            <person name="Adams P.D."/>
            <person name="Pray T."/>
            <person name="Tanjore D."/>
            <person name="Petzold C.J."/>
            <person name="Gladden J.M."/>
            <person name="Simmons B.A."/>
            <person name="Singer S.W."/>
        </authorList>
    </citation>
    <scope>NUCLEOTIDE SEQUENCE [LARGE SCALE GENOMIC DNA]</scope>
    <source>
        <strain evidence="2">JTherm</strain>
    </source>
</reference>
<evidence type="ECO:0008006" key="4">
    <source>
        <dbReference type="Google" id="ProtNLM"/>
    </source>
</evidence>
<protein>
    <recommendedName>
        <fullName evidence="4">Sporulation protein</fullName>
    </recommendedName>
</protein>
<sequence>MRLLSVTARGVAWGHLNGLRDRLESRFADGEFRVQWRRKKDGDETVALSGRKPLDDVLLDEIAECLTDFIVCDLEPVLLRDALRSERGGSVDAFNVETVMAFCKRALDRLRPGRREEIGRVARTYLGEERKMQMEGFLVFRLRDYMTDVFTAVLNGWEHYQAYKMYHDFITALKLIMFLRPPRTPLVHLFRLENGEFVLVDKKGAPIKPKAGRPALSVVRAVDAGGDAGGRPEAKPSGGVGQDDSDEEDLRFVGVQDRLVSTLMEVSPEKIRIHVPKPDWSKPELVFWDEDSSDETLLRTIHHVFGSRVEWCGGCPLDNTPFSGIISESGSPDGAPRKAKKRGRGRGST</sequence>
<dbReference type="EMBL" id="MOXJ01000002">
    <property type="protein sequence ID" value="PDO11477.1"/>
    <property type="molecule type" value="Genomic_DNA"/>
</dbReference>
<name>A0A2A6E3Z6_9BACL</name>
<dbReference type="AlphaFoldDB" id="A0A2A6E3Z6"/>
<dbReference type="InterPro" id="IPR014199">
    <property type="entry name" value="Spore_YtxC"/>
</dbReference>
<organism evidence="2 3">
    <name type="scientific">Candidatus Reconcilbacillus cellulovorans</name>
    <dbReference type="NCBI Taxonomy" id="1906605"/>
    <lineage>
        <taxon>Bacteria</taxon>
        <taxon>Bacillati</taxon>
        <taxon>Bacillota</taxon>
        <taxon>Bacilli</taxon>
        <taxon>Bacillales</taxon>
        <taxon>Paenibacillaceae</taxon>
        <taxon>Candidatus Reconcilbacillus</taxon>
    </lineage>
</organism>
<evidence type="ECO:0000313" key="2">
    <source>
        <dbReference type="EMBL" id="PDO11477.1"/>
    </source>
</evidence>
<dbReference type="Pfam" id="PF08812">
    <property type="entry name" value="YtxC"/>
    <property type="match status" value="1"/>
</dbReference>
<gene>
    <name evidence="2" type="ORF">BLM47_01690</name>
</gene>
<evidence type="ECO:0000313" key="3">
    <source>
        <dbReference type="Proteomes" id="UP000243688"/>
    </source>
</evidence>
<proteinExistence type="predicted"/>